<evidence type="ECO:0000256" key="2">
    <source>
        <dbReference type="ARBA" id="ARBA00022454"/>
    </source>
</evidence>
<comment type="subcellular location">
    <subcellularLocation>
        <location evidence="10">Chromosome</location>
        <location evidence="10">Centromere</location>
        <location evidence="10">Kinetochore</location>
    </subcellularLocation>
    <subcellularLocation>
        <location evidence="10">Nucleus</location>
    </subcellularLocation>
</comment>
<evidence type="ECO:0000256" key="1">
    <source>
        <dbReference type="ARBA" id="ARBA00007050"/>
    </source>
</evidence>
<evidence type="ECO:0000256" key="6">
    <source>
        <dbReference type="ARBA" id="ARBA00023054"/>
    </source>
</evidence>
<feature type="domain" description="Kinetochore protein Ndc80 CH" evidence="14">
    <location>
        <begin position="103"/>
        <end position="246"/>
    </location>
</feature>
<keyword evidence="8 10" id="KW-0131">Cell cycle</keyword>
<keyword evidence="3 10" id="KW-0132">Cell division</keyword>
<keyword evidence="7 10" id="KW-0539">Nucleus</keyword>
<dbReference type="GO" id="GO:0051315">
    <property type="term" value="P:attachment of mitotic spindle microtubules to kinetochore"/>
    <property type="evidence" value="ECO:0007669"/>
    <property type="project" value="UniProtKB-UniRule"/>
</dbReference>
<evidence type="ECO:0000256" key="11">
    <source>
        <dbReference type="SAM" id="Coils"/>
    </source>
</evidence>
<name>A0A9W7XWJ9_9FUNG</name>
<reference evidence="15" key="1">
    <citation type="submission" date="2022-07" db="EMBL/GenBank/DDBJ databases">
        <title>Phylogenomic reconstructions and comparative analyses of Kickxellomycotina fungi.</title>
        <authorList>
            <person name="Reynolds N.K."/>
            <person name="Stajich J.E."/>
            <person name="Barry K."/>
            <person name="Grigoriev I.V."/>
            <person name="Crous P."/>
            <person name="Smith M.E."/>
        </authorList>
    </citation>
    <scope>NUCLEOTIDE SEQUENCE</scope>
    <source>
        <strain evidence="15">NBRC 32514</strain>
    </source>
</reference>
<feature type="region of interest" description="Disordered" evidence="12">
    <location>
        <begin position="55"/>
        <end position="75"/>
    </location>
</feature>
<dbReference type="GO" id="GO:0005634">
    <property type="term" value="C:nucleus"/>
    <property type="evidence" value="ECO:0007669"/>
    <property type="project" value="UniProtKB-SubCell"/>
</dbReference>
<keyword evidence="13" id="KW-0472">Membrane</keyword>
<keyword evidence="9 10" id="KW-0137">Centromere</keyword>
<dbReference type="GO" id="GO:0051301">
    <property type="term" value="P:cell division"/>
    <property type="evidence" value="ECO:0007669"/>
    <property type="project" value="UniProtKB-UniRule"/>
</dbReference>
<sequence>MNARRRTTMNIGEGSGLPQPSMLRQPRASLAPSMFTQVLPGQSLLQTARKAEAPGLLGAQTPARNARAMFGPNNPPMSHARNNAAAGGARFGVQTPGTNRGNRRTSVFASSRRPPTTIGIPGTVSRNGGVKDPRPIKDRSFLLNAQNRIMSCLSSRGYSGILTPKTLVTPTVKDFQTIFRFLYTQLDPRYSFTKKFVDEALSVLRGIRYPYVGNITKSHIYAAGSMSTWPGLLAMLLWMVELIEAVSLMTNPDAYASLGAPESEDSEHREPAQFVDRVFFDYLSQAYPIWLETGEESAELESMLADQFDQKNASLIKETADVEQRLADAKEQLERLISEGSDLEKLELERSLLVSDKGKVESYVQKLEGRHKRMADAVVNNNQLLDAAQVEQMRLENEKAEVKKIVDAQQISTEDVDRMSEERNQLVETLKNVQEKVKEATKVVWDNDMKMQRVLDEVDTLAQEYTSKAHKLGLIGSRKNAVSMAAMIEASRAASNNIGSSSNDGEDVEMADANAMTELPDSAKEDPLGGVNIELAVDTSTNDRQKITSVDLRRDVRPALQHACDVFASQLHATQSAALELRERRDQLSESRTEQGEHVEEMDKLVKKQNQQYIELRDIIMAESRAATAQIEQLEADIQAMRRANSQCELESKAAQAHAEAEWESVQRGCRLRRGEINENVVIILEDVIQMKTHARARMEELLQLVSESMSDE</sequence>
<feature type="transmembrane region" description="Helical" evidence="13">
    <location>
        <begin position="220"/>
        <end position="240"/>
    </location>
</feature>
<evidence type="ECO:0000256" key="13">
    <source>
        <dbReference type="SAM" id="Phobius"/>
    </source>
</evidence>
<protein>
    <recommendedName>
        <fullName evidence="10">Kinetochore protein NDC80</fullName>
    </recommendedName>
</protein>
<dbReference type="AlphaFoldDB" id="A0A9W7XWJ9"/>
<keyword evidence="2 10" id="KW-0158">Chromosome</keyword>
<organism evidence="15 16">
    <name type="scientific">Coemansia erecta</name>
    <dbReference type="NCBI Taxonomy" id="147472"/>
    <lineage>
        <taxon>Eukaryota</taxon>
        <taxon>Fungi</taxon>
        <taxon>Fungi incertae sedis</taxon>
        <taxon>Zoopagomycota</taxon>
        <taxon>Kickxellomycotina</taxon>
        <taxon>Kickxellomycetes</taxon>
        <taxon>Kickxellales</taxon>
        <taxon>Kickxellaceae</taxon>
        <taxon>Coemansia</taxon>
    </lineage>
</organism>
<keyword evidence="4 10" id="KW-0498">Mitosis</keyword>
<evidence type="ECO:0000256" key="10">
    <source>
        <dbReference type="RuleBase" id="RU368072"/>
    </source>
</evidence>
<keyword evidence="16" id="KW-1185">Reference proteome</keyword>
<keyword evidence="13" id="KW-1133">Transmembrane helix</keyword>
<comment type="subunit">
    <text evidence="10">Component of the NDC80 complex.</text>
</comment>
<feature type="region of interest" description="Disordered" evidence="12">
    <location>
        <begin position="1"/>
        <end position="23"/>
    </location>
</feature>
<feature type="compositionally biased region" description="Polar residues" evidence="12">
    <location>
        <begin position="95"/>
        <end position="109"/>
    </location>
</feature>
<feature type="region of interest" description="Disordered" evidence="12">
    <location>
        <begin position="91"/>
        <end position="131"/>
    </location>
</feature>
<dbReference type="InterPro" id="IPR005550">
    <property type="entry name" value="Kinetochore_Ndc80"/>
</dbReference>
<keyword evidence="13" id="KW-0812">Transmembrane</keyword>
<proteinExistence type="inferred from homology"/>
<dbReference type="EMBL" id="JANBOJ010000119">
    <property type="protein sequence ID" value="KAJ1722296.1"/>
    <property type="molecule type" value="Genomic_DNA"/>
</dbReference>
<feature type="coiled-coil region" evidence="11">
    <location>
        <begin position="381"/>
        <end position="443"/>
    </location>
</feature>
<accession>A0A9W7XWJ9</accession>
<evidence type="ECO:0000256" key="12">
    <source>
        <dbReference type="SAM" id="MobiDB-lite"/>
    </source>
</evidence>
<evidence type="ECO:0000313" key="16">
    <source>
        <dbReference type="Proteomes" id="UP001149813"/>
    </source>
</evidence>
<comment type="similarity">
    <text evidence="1 10">Belongs to the NDC80/HEC1 family.</text>
</comment>
<dbReference type="Proteomes" id="UP001149813">
    <property type="component" value="Unassembled WGS sequence"/>
</dbReference>
<feature type="coiled-coil region" evidence="11">
    <location>
        <begin position="312"/>
        <end position="346"/>
    </location>
</feature>
<feature type="coiled-coil region" evidence="11">
    <location>
        <begin position="617"/>
        <end position="651"/>
    </location>
</feature>
<evidence type="ECO:0000256" key="5">
    <source>
        <dbReference type="ARBA" id="ARBA00022838"/>
    </source>
</evidence>
<dbReference type="InterPro" id="IPR038273">
    <property type="entry name" value="Ndc80_sf"/>
</dbReference>
<evidence type="ECO:0000256" key="4">
    <source>
        <dbReference type="ARBA" id="ARBA00022776"/>
    </source>
</evidence>
<comment type="function">
    <text evidence="10">Acts as a component of the essential kinetochore-associated NDC80 complex, which is required for chromosome segregation and spindle checkpoint activity.</text>
</comment>
<dbReference type="GO" id="GO:0031262">
    <property type="term" value="C:Ndc80 complex"/>
    <property type="evidence" value="ECO:0007669"/>
    <property type="project" value="UniProtKB-UniRule"/>
</dbReference>
<evidence type="ECO:0000256" key="3">
    <source>
        <dbReference type="ARBA" id="ARBA00022618"/>
    </source>
</evidence>
<evidence type="ECO:0000259" key="14">
    <source>
        <dbReference type="Pfam" id="PF03801"/>
    </source>
</evidence>
<dbReference type="Pfam" id="PF03801">
    <property type="entry name" value="Ndc80_HEC"/>
    <property type="match status" value="1"/>
</dbReference>
<dbReference type="OrthoDB" id="7459479at2759"/>
<gene>
    <name evidence="15" type="primary">NDC80</name>
    <name evidence="15" type="ORF">LPJ53_003281</name>
</gene>
<keyword evidence="5 10" id="KW-0995">Kinetochore</keyword>
<keyword evidence="6 11" id="KW-0175">Coiled coil</keyword>
<evidence type="ECO:0000256" key="7">
    <source>
        <dbReference type="ARBA" id="ARBA00023242"/>
    </source>
</evidence>
<evidence type="ECO:0000256" key="8">
    <source>
        <dbReference type="ARBA" id="ARBA00023306"/>
    </source>
</evidence>
<dbReference type="PANTHER" id="PTHR10643:SF2">
    <property type="entry name" value="KINETOCHORE PROTEIN NDC80 HOMOLOG"/>
    <property type="match status" value="1"/>
</dbReference>
<evidence type="ECO:0000313" key="15">
    <source>
        <dbReference type="EMBL" id="KAJ1722296.1"/>
    </source>
</evidence>
<dbReference type="Gene3D" id="1.10.418.30">
    <property type="entry name" value="Ncd80 complex, Ncd80 subunit"/>
    <property type="match status" value="1"/>
</dbReference>
<dbReference type="InterPro" id="IPR055260">
    <property type="entry name" value="Ndc80_CH"/>
</dbReference>
<comment type="caution">
    <text evidence="15">The sequence shown here is derived from an EMBL/GenBank/DDBJ whole genome shotgun (WGS) entry which is preliminary data.</text>
</comment>
<dbReference type="PANTHER" id="PTHR10643">
    <property type="entry name" value="KINETOCHORE PROTEIN NDC80"/>
    <property type="match status" value="1"/>
</dbReference>
<evidence type="ECO:0000256" key="9">
    <source>
        <dbReference type="ARBA" id="ARBA00023328"/>
    </source>
</evidence>